<evidence type="ECO:0000259" key="4">
    <source>
        <dbReference type="Pfam" id="PF25583"/>
    </source>
</evidence>
<dbReference type="Pfam" id="PF25583">
    <property type="entry name" value="WCX"/>
    <property type="match status" value="1"/>
</dbReference>
<comment type="caution">
    <text evidence="5">The sequence shown here is derived from an EMBL/GenBank/DDBJ whole genome shotgun (WGS) entry which is preliminary data.</text>
</comment>
<dbReference type="Pfam" id="PF13280">
    <property type="entry name" value="WYL"/>
    <property type="match status" value="2"/>
</dbReference>
<dbReference type="Proteomes" id="UP000543556">
    <property type="component" value="Unassembled WGS sequence"/>
</dbReference>
<name>A0A7Y7IIB6_9MICC</name>
<protein>
    <submittedName>
        <fullName evidence="5">WYL domain-containing protein</fullName>
    </submittedName>
</protein>
<keyword evidence="6" id="KW-1185">Reference proteome</keyword>
<evidence type="ECO:0000259" key="2">
    <source>
        <dbReference type="Pfam" id="PF13280"/>
    </source>
</evidence>
<organism evidence="5 6">
    <name type="scientific">Arthrobacter wenxiniae</name>
    <dbReference type="NCBI Taxonomy" id="2713570"/>
    <lineage>
        <taxon>Bacteria</taxon>
        <taxon>Bacillati</taxon>
        <taxon>Actinomycetota</taxon>
        <taxon>Actinomycetes</taxon>
        <taxon>Micrococcales</taxon>
        <taxon>Micrococcaceae</taxon>
        <taxon>Arthrobacter</taxon>
    </lineage>
</organism>
<feature type="region of interest" description="Disordered" evidence="1">
    <location>
        <begin position="337"/>
        <end position="374"/>
    </location>
</feature>
<dbReference type="PANTHER" id="PTHR34580">
    <property type="match status" value="1"/>
</dbReference>
<dbReference type="InterPro" id="IPR057727">
    <property type="entry name" value="WCX_dom"/>
</dbReference>
<proteinExistence type="predicted"/>
<dbReference type="PROSITE" id="PS52050">
    <property type="entry name" value="WYL"/>
    <property type="match status" value="2"/>
</dbReference>
<evidence type="ECO:0000313" key="5">
    <source>
        <dbReference type="EMBL" id="NVM96018.1"/>
    </source>
</evidence>
<evidence type="ECO:0000259" key="3">
    <source>
        <dbReference type="Pfam" id="PF19187"/>
    </source>
</evidence>
<feature type="domain" description="PafC HTH" evidence="3">
    <location>
        <begin position="379"/>
        <end position="492"/>
    </location>
</feature>
<dbReference type="InterPro" id="IPR026881">
    <property type="entry name" value="WYL_dom"/>
</dbReference>
<evidence type="ECO:0000313" key="6">
    <source>
        <dbReference type="Proteomes" id="UP000543556"/>
    </source>
</evidence>
<gene>
    <name evidence="5" type="ORF">G6034_14120</name>
</gene>
<dbReference type="InterPro" id="IPR043839">
    <property type="entry name" value="PafC_HTH"/>
</dbReference>
<dbReference type="Pfam" id="PF19187">
    <property type="entry name" value="HTH_PafC"/>
    <property type="match status" value="1"/>
</dbReference>
<dbReference type="EMBL" id="JAAMFM010000023">
    <property type="protein sequence ID" value="NVM96018.1"/>
    <property type="molecule type" value="Genomic_DNA"/>
</dbReference>
<dbReference type="AlphaFoldDB" id="A0A7Y7IIB6"/>
<dbReference type="PANTHER" id="PTHR34580:SF3">
    <property type="entry name" value="PROTEIN PAFB"/>
    <property type="match status" value="1"/>
</dbReference>
<sequence length="708" mass="75622">MPKKIDAVERLLNLVIALLGSRRGRSRKFIRDHVNGYAAAAPTAAEEARLEVAFERMFERDKDTLRQVGIPIKTTTSFDDDDHEQTLYRIDPADYGVPEVRLDEPAMMMLAVAANMWSGAAFSEAAQSALRKVATRAGLGWYDDDTTVQSRIRTLEPAFEPLWTALREGHAVTFDYRGAGTAENSVRTVQPWGLGSKYGQWYLAGLDVDRGAARNFRLSRICSEVQIDGSGHFERPEGFSIAQVLQGLGSGQAETALVEVPVGGAHFLRSREGAAVAGAGTRTGTELLSVSYREPELMADDLASLGAQAVVREPGTLRRAVLARLQAAAGAAGAVGAADADPAGRGGTPLPVPSPDGPGPEGLGAALRRGPGKRTDSRERLLRLLSMAPFLVANPGIPESELAEEFHLAPDQLARDLETLSVTGLPGYLHGDLMDVFTERGQVFIRDAETLSAPLRLTQEEACALLVGLDALTAVSGSAEARSLRTALDAVKRAAGPDAWLADAVALALVDGPALETIAALQAMIHDRTAAHITYLVRSRDELSERTIEPRRIFSIDSTWYVRAWCRSARELRSFRVDHIRSLDPAGPQEHEAGGNASVPPSAYTPGAGDTEISLLADAGTARRLAPAYDGVLHEPGAGQAGLLGLRILVGETSTVPPLMARLAGRARVLAPHSVRRHVSAWLAAAIAAYEPDHAVGESAPRTPNVNR</sequence>
<feature type="domain" description="WYL" evidence="2">
    <location>
        <begin position="516"/>
        <end position="584"/>
    </location>
</feature>
<reference evidence="5 6" key="1">
    <citation type="submission" date="2020-02" db="EMBL/GenBank/DDBJ databases">
        <title>Genome sequence of strain AETb3-4.</title>
        <authorList>
            <person name="Gao J."/>
            <person name="Zhang X."/>
        </authorList>
    </citation>
    <scope>NUCLEOTIDE SEQUENCE [LARGE SCALE GENOMIC DNA]</scope>
    <source>
        <strain evidence="5 6">AETb3-4</strain>
    </source>
</reference>
<feature type="domain" description="WYL" evidence="2">
    <location>
        <begin position="158"/>
        <end position="223"/>
    </location>
</feature>
<dbReference type="RefSeq" id="WP_176635738.1">
    <property type="nucleotide sequence ID" value="NZ_JAAMFM010000023.1"/>
</dbReference>
<evidence type="ECO:0000256" key="1">
    <source>
        <dbReference type="SAM" id="MobiDB-lite"/>
    </source>
</evidence>
<feature type="region of interest" description="Disordered" evidence="1">
    <location>
        <begin position="583"/>
        <end position="604"/>
    </location>
</feature>
<accession>A0A7Y7IIB6</accession>
<feature type="domain" description="WCX" evidence="4">
    <location>
        <begin position="255"/>
        <end position="329"/>
    </location>
</feature>
<dbReference type="InterPro" id="IPR051534">
    <property type="entry name" value="CBASS_pafABC_assoc_protein"/>
</dbReference>